<evidence type="ECO:0000256" key="1">
    <source>
        <dbReference type="SAM" id="MobiDB-lite"/>
    </source>
</evidence>
<evidence type="ECO:0000313" key="3">
    <source>
        <dbReference type="Proteomes" id="UP001189429"/>
    </source>
</evidence>
<comment type="caution">
    <text evidence="2">The sequence shown here is derived from an EMBL/GenBank/DDBJ whole genome shotgun (WGS) entry which is preliminary data.</text>
</comment>
<feature type="non-terminal residue" evidence="2">
    <location>
        <position position="64"/>
    </location>
</feature>
<keyword evidence="3" id="KW-1185">Reference proteome</keyword>
<feature type="region of interest" description="Disordered" evidence="1">
    <location>
        <begin position="1"/>
        <end position="64"/>
    </location>
</feature>
<gene>
    <name evidence="2" type="ORF">PCOR1329_LOCUS43890</name>
</gene>
<feature type="non-terminal residue" evidence="2">
    <location>
        <position position="1"/>
    </location>
</feature>
<dbReference type="Proteomes" id="UP001189429">
    <property type="component" value="Unassembled WGS sequence"/>
</dbReference>
<proteinExistence type="predicted"/>
<name>A0ABN9TZT0_9DINO</name>
<organism evidence="2 3">
    <name type="scientific">Prorocentrum cordatum</name>
    <dbReference type="NCBI Taxonomy" id="2364126"/>
    <lineage>
        <taxon>Eukaryota</taxon>
        <taxon>Sar</taxon>
        <taxon>Alveolata</taxon>
        <taxon>Dinophyceae</taxon>
        <taxon>Prorocentrales</taxon>
        <taxon>Prorocentraceae</taxon>
        <taxon>Prorocentrum</taxon>
    </lineage>
</organism>
<protein>
    <submittedName>
        <fullName evidence="2">Uncharacterized protein</fullName>
    </submittedName>
</protein>
<sequence length="64" mass="7088">RSAAAGGRRGAERRGGGRWPATEKRPVVRRSPAGQVRGRHERPAAATLGALRRRRRLRPPDARE</sequence>
<feature type="compositionally biased region" description="Basic and acidic residues" evidence="1">
    <location>
        <begin position="9"/>
        <end position="26"/>
    </location>
</feature>
<reference evidence="2" key="1">
    <citation type="submission" date="2023-10" db="EMBL/GenBank/DDBJ databases">
        <authorList>
            <person name="Chen Y."/>
            <person name="Shah S."/>
            <person name="Dougan E. K."/>
            <person name="Thang M."/>
            <person name="Chan C."/>
        </authorList>
    </citation>
    <scope>NUCLEOTIDE SEQUENCE [LARGE SCALE GENOMIC DNA]</scope>
</reference>
<evidence type="ECO:0000313" key="2">
    <source>
        <dbReference type="EMBL" id="CAK0851884.1"/>
    </source>
</evidence>
<dbReference type="EMBL" id="CAUYUJ010015277">
    <property type="protein sequence ID" value="CAK0851884.1"/>
    <property type="molecule type" value="Genomic_DNA"/>
</dbReference>
<accession>A0ABN9TZT0</accession>